<reference evidence="3" key="1">
    <citation type="submission" date="2022-12" db="EMBL/GenBank/DDBJ databases">
        <authorList>
            <person name="Voronina O.L."/>
            <person name="Kunda M.S."/>
            <person name="Ryzhova N."/>
            <person name="Aksenova E.I."/>
        </authorList>
    </citation>
    <scope>NUCLEOTIDE SEQUENCE</scope>
    <source>
        <strain evidence="3">SCCH136:Ach223948</strain>
    </source>
</reference>
<dbReference type="Pfam" id="PF00378">
    <property type="entry name" value="ECH_1"/>
    <property type="match status" value="1"/>
</dbReference>
<accession>A0A9X3L0P6</accession>
<dbReference type="PANTHER" id="PTHR43802:SF1">
    <property type="entry name" value="IP11341P-RELATED"/>
    <property type="match status" value="1"/>
</dbReference>
<dbReference type="PROSITE" id="PS00166">
    <property type="entry name" value="ENOYL_COA_HYDRATASE"/>
    <property type="match status" value="1"/>
</dbReference>
<evidence type="ECO:0000313" key="3">
    <source>
        <dbReference type="EMBL" id="MCZ8403783.1"/>
    </source>
</evidence>
<comment type="caution">
    <text evidence="3">The sequence shown here is derived from an EMBL/GenBank/DDBJ whole genome shotgun (WGS) entry which is preliminary data.</text>
</comment>
<name>A0A9X3L0P6_ALCXX</name>
<dbReference type="SUPFAM" id="SSF52096">
    <property type="entry name" value="ClpP/crotonase"/>
    <property type="match status" value="1"/>
</dbReference>
<evidence type="ECO:0000256" key="1">
    <source>
        <dbReference type="ARBA" id="ARBA00005254"/>
    </source>
</evidence>
<protein>
    <submittedName>
        <fullName evidence="3">Enoyl-CoA hydratase/isomerase family protein</fullName>
    </submittedName>
</protein>
<dbReference type="PANTHER" id="PTHR43802">
    <property type="entry name" value="ENOYL-COA HYDRATASE"/>
    <property type="match status" value="1"/>
</dbReference>
<evidence type="ECO:0000256" key="2">
    <source>
        <dbReference type="RuleBase" id="RU003707"/>
    </source>
</evidence>
<dbReference type="InterPro" id="IPR001753">
    <property type="entry name" value="Enoyl-CoA_hydra/iso"/>
</dbReference>
<evidence type="ECO:0000313" key="4">
    <source>
        <dbReference type="Proteomes" id="UP001141992"/>
    </source>
</evidence>
<organism evidence="3 4">
    <name type="scientific">Alcaligenes xylosoxydans xylosoxydans</name>
    <name type="common">Achromobacter xylosoxidans</name>
    <dbReference type="NCBI Taxonomy" id="85698"/>
    <lineage>
        <taxon>Bacteria</taxon>
        <taxon>Pseudomonadati</taxon>
        <taxon>Pseudomonadota</taxon>
        <taxon>Betaproteobacteria</taxon>
        <taxon>Burkholderiales</taxon>
        <taxon>Alcaligenaceae</taxon>
        <taxon>Achromobacter</taxon>
    </lineage>
</organism>
<dbReference type="Gene3D" id="3.90.226.10">
    <property type="entry name" value="2-enoyl-CoA Hydratase, Chain A, domain 1"/>
    <property type="match status" value="1"/>
</dbReference>
<gene>
    <name evidence="3" type="ORF">O9570_20175</name>
</gene>
<proteinExistence type="inferred from homology"/>
<dbReference type="AlphaFoldDB" id="A0A9X3L0P6"/>
<dbReference type="Proteomes" id="UP001141992">
    <property type="component" value="Unassembled WGS sequence"/>
</dbReference>
<dbReference type="CDD" id="cd06558">
    <property type="entry name" value="crotonase-like"/>
    <property type="match status" value="1"/>
</dbReference>
<dbReference type="EMBL" id="JAPZVI010000018">
    <property type="protein sequence ID" value="MCZ8403783.1"/>
    <property type="molecule type" value="Genomic_DNA"/>
</dbReference>
<dbReference type="InterPro" id="IPR029045">
    <property type="entry name" value="ClpP/crotonase-like_dom_sf"/>
</dbReference>
<dbReference type="GO" id="GO:0003824">
    <property type="term" value="F:catalytic activity"/>
    <property type="evidence" value="ECO:0007669"/>
    <property type="project" value="InterPro"/>
</dbReference>
<sequence length="261" mass="27584">MMPTHHQENATAQPTVLLEKTGGLAVLTLNRPEKLNALSTAMRAEFGVHLQDIAADPDIHVVLLQGLGRAFCVGADTGDLPTTPLAWRDRILTAQQHHMALIRMNKIVIASVQGAAAGGGASLALAADLLVMADDATLRFPFVRLGLIPDGGCSYLLQSKLGVPAALDLMLTGGAMDAEEARLRGLTRRVVPRETLAEASRALAAELLALPHEALMLTKSVSRQSWSQAMDSAMAHEADAFALATAMPGHQRALAAAQARK</sequence>
<dbReference type="RefSeq" id="WP_236724847.1">
    <property type="nucleotide sequence ID" value="NZ_JAPZVI010000018.1"/>
</dbReference>
<comment type="similarity">
    <text evidence="1 2">Belongs to the enoyl-CoA hydratase/isomerase family.</text>
</comment>
<dbReference type="InterPro" id="IPR018376">
    <property type="entry name" value="Enoyl-CoA_hyd/isom_CS"/>
</dbReference>